<comment type="caution">
    <text evidence="1">The sequence shown here is derived from an EMBL/GenBank/DDBJ whole genome shotgun (WGS) entry which is preliminary data.</text>
</comment>
<evidence type="ECO:0000313" key="2">
    <source>
        <dbReference type="Proteomes" id="UP001163823"/>
    </source>
</evidence>
<keyword evidence="2" id="KW-1185">Reference proteome</keyword>
<protein>
    <submittedName>
        <fullName evidence="1">Glycosyltransferase</fullName>
    </submittedName>
</protein>
<dbReference type="GO" id="GO:0035251">
    <property type="term" value="F:UDP-glucosyltransferase activity"/>
    <property type="evidence" value="ECO:0007669"/>
    <property type="project" value="InterPro"/>
</dbReference>
<dbReference type="Gene3D" id="3.40.50.2000">
    <property type="entry name" value="Glycogen Phosphorylase B"/>
    <property type="match status" value="1"/>
</dbReference>
<gene>
    <name evidence="1" type="ORF">O6P43_000786</name>
</gene>
<dbReference type="PANTHER" id="PTHR48049">
    <property type="entry name" value="GLYCOSYLTRANSFERASE"/>
    <property type="match status" value="1"/>
</dbReference>
<dbReference type="AlphaFoldDB" id="A0AAD7QHI4"/>
<accession>A0AAD7QHI4</accession>
<dbReference type="PANTHER" id="PTHR48049:SF167">
    <property type="entry name" value="GLYCOSYLTRANSFERASE"/>
    <property type="match status" value="1"/>
</dbReference>
<dbReference type="KEGG" id="qsa:O6P43_000786"/>
<dbReference type="Proteomes" id="UP001163823">
    <property type="component" value="Chromosome 1"/>
</dbReference>
<proteinExistence type="predicted"/>
<sequence>MAAPPLHIVMYPWLALGHLTSYLQLSNKLAKNGHKISFFIPRKTQAKLESFNLYPNLITFIPITVPHVHGLPLGAETTADMPDSLIPHIMTAMDLTENDIEHLLRDLKPSIVFFDFTHWMPKLTRRLGIKSILYFTVSPVTIGYNISHERQQGNDGSNLTEAQLLVPPSGFPDSSVKLHAHEAREIALRKEMEVWW</sequence>
<organism evidence="1 2">
    <name type="scientific">Quillaja saponaria</name>
    <name type="common">Soap bark tree</name>
    <dbReference type="NCBI Taxonomy" id="32244"/>
    <lineage>
        <taxon>Eukaryota</taxon>
        <taxon>Viridiplantae</taxon>
        <taxon>Streptophyta</taxon>
        <taxon>Embryophyta</taxon>
        <taxon>Tracheophyta</taxon>
        <taxon>Spermatophyta</taxon>
        <taxon>Magnoliopsida</taxon>
        <taxon>eudicotyledons</taxon>
        <taxon>Gunneridae</taxon>
        <taxon>Pentapetalae</taxon>
        <taxon>rosids</taxon>
        <taxon>fabids</taxon>
        <taxon>Fabales</taxon>
        <taxon>Quillajaceae</taxon>
        <taxon>Quillaja</taxon>
    </lineage>
</organism>
<name>A0AAD7QHI4_QUISA</name>
<reference evidence="1 2" key="1">
    <citation type="journal article" date="2023" name="Science">
        <title>Elucidation of the pathway for biosynthesis of saponin adjuvants from the soapbark tree.</title>
        <authorList>
            <person name="Reed J."/>
            <person name="Orme A."/>
            <person name="El-Demerdash A."/>
            <person name="Owen C."/>
            <person name="Martin L.B.B."/>
            <person name="Misra R.C."/>
            <person name="Kikuchi S."/>
            <person name="Rejzek M."/>
            <person name="Martin A.C."/>
            <person name="Harkess A."/>
            <person name="Leebens-Mack J."/>
            <person name="Louveau T."/>
            <person name="Stephenson M.J."/>
            <person name="Osbourn A."/>
        </authorList>
    </citation>
    <scope>NUCLEOTIDE SEQUENCE [LARGE SCALE GENOMIC DNA]</scope>
    <source>
        <strain evidence="1">S10</strain>
    </source>
</reference>
<dbReference type="SUPFAM" id="SSF53756">
    <property type="entry name" value="UDP-Glycosyltransferase/glycogen phosphorylase"/>
    <property type="match status" value="1"/>
</dbReference>
<dbReference type="EMBL" id="JARAOO010000001">
    <property type="protein sequence ID" value="KAJ7981538.1"/>
    <property type="molecule type" value="Genomic_DNA"/>
</dbReference>
<evidence type="ECO:0000313" key="1">
    <source>
        <dbReference type="EMBL" id="KAJ7981538.1"/>
    </source>
</evidence>
<dbReference type="InterPro" id="IPR050481">
    <property type="entry name" value="UDP-glycosyltransf_plant"/>
</dbReference>